<dbReference type="HOGENOM" id="CLU_2628840_0_0_1"/>
<name>A0NFS2_ANOGA</name>
<reference evidence="1" key="5">
    <citation type="submission" date="2011-05" db="EMBL/GenBank/DDBJ databases">
        <authorList>
            <consortium name="VectorBase"/>
        </authorList>
    </citation>
    <scope>NUCLEOTIDE SEQUENCE</scope>
    <source>
        <strain evidence="1">PEST</strain>
    </source>
</reference>
<dbReference type="EMBL" id="AAAB01008980">
    <property type="protein sequence ID" value="EAU76011.1"/>
    <property type="molecule type" value="Genomic_DNA"/>
</dbReference>
<gene>
    <name evidence="1" type="ORF">AgaP_AGAP009654</name>
</gene>
<feature type="non-terminal residue" evidence="1">
    <location>
        <position position="1"/>
    </location>
</feature>
<reference evidence="1" key="3">
    <citation type="journal article" date="2004" name="Trends Parasitol.">
        <title>The Anopheles gambiae genome: an update.</title>
        <authorList>
            <person name="Mongin E."/>
            <person name="Louis C."/>
            <person name="Holt R.A."/>
            <person name="Birney E."/>
            <person name="Collins F.H."/>
        </authorList>
    </citation>
    <scope>NUCLEOTIDE SEQUENCE</scope>
    <source>
        <strain evidence="1">PEST</strain>
    </source>
</reference>
<protein>
    <submittedName>
        <fullName evidence="1">AGAP009654-PA</fullName>
    </submittedName>
</protein>
<accession>A0NFS2</accession>
<reference evidence="1" key="1">
    <citation type="journal article" date="2002" name="Science">
        <title>The genome sequence of the malaria mosquito Anopheles gambiae.</title>
        <authorList>
            <person name="Holt R.A."/>
            <person name="Subramanian G.M."/>
            <person name="Halpern A."/>
            <person name="Sutton G.G."/>
            <person name="Charlab R."/>
            <person name="Nusskern D.R."/>
            <person name="Wincker P."/>
            <person name="Clark A.G."/>
            <person name="Ribeiro J.M."/>
            <person name="Wides R."/>
            <person name="Salzberg S.L."/>
            <person name="Loftus B."/>
            <person name="Yandell M."/>
            <person name="Majoros W.H."/>
            <person name="Rusch D.B."/>
            <person name="Lai Z."/>
            <person name="Kraft C.L."/>
            <person name="Abril J.F."/>
            <person name="Anthouard V."/>
            <person name="Arensburger P."/>
            <person name="Atkinson P.W."/>
            <person name="Baden H."/>
            <person name="de Berardinis V."/>
            <person name="Baldwin D."/>
            <person name="Benes V."/>
            <person name="Biedler J."/>
            <person name="Blass C."/>
            <person name="Bolanos R."/>
            <person name="Boscus D."/>
            <person name="Barnstead M."/>
            <person name="Cai S."/>
            <person name="Center A."/>
            <person name="Chaturverdi K."/>
            <person name="Christophides G.K."/>
            <person name="Chrystal M.A."/>
            <person name="Clamp M."/>
            <person name="Cravchik A."/>
            <person name="Curwen V."/>
            <person name="Dana A."/>
            <person name="Delcher A."/>
            <person name="Dew I."/>
            <person name="Evans C.A."/>
            <person name="Flanigan M."/>
            <person name="Grundschober-Freimoser A."/>
            <person name="Friedli L."/>
            <person name="Gu Z."/>
            <person name="Guan P."/>
            <person name="Guigo R."/>
            <person name="Hillenmeyer M.E."/>
            <person name="Hladun S.L."/>
            <person name="Hogan J.R."/>
            <person name="Hong Y.S."/>
            <person name="Hoover J."/>
            <person name="Jaillon O."/>
            <person name="Ke Z."/>
            <person name="Kodira C."/>
            <person name="Kokoza E."/>
            <person name="Koutsos A."/>
            <person name="Letunic I."/>
            <person name="Levitsky A."/>
            <person name="Liang Y."/>
            <person name="Lin J.J."/>
            <person name="Lobo N.F."/>
            <person name="Lopez J.R."/>
            <person name="Malek J.A."/>
            <person name="McIntosh T.C."/>
            <person name="Meister S."/>
            <person name="Miller J."/>
            <person name="Mobarry C."/>
            <person name="Mongin E."/>
            <person name="Murphy S.D."/>
            <person name="O'Brochta D.A."/>
            <person name="Pfannkoch C."/>
            <person name="Qi R."/>
            <person name="Regier M.A."/>
            <person name="Remington K."/>
            <person name="Shao H."/>
            <person name="Sharakhova M.V."/>
            <person name="Sitter C.D."/>
            <person name="Shetty J."/>
            <person name="Smith T.J."/>
            <person name="Strong R."/>
            <person name="Sun J."/>
            <person name="Thomasova D."/>
            <person name="Ton L.Q."/>
            <person name="Topalis P."/>
            <person name="Tu Z."/>
            <person name="Unger M.F."/>
            <person name="Walenz B."/>
            <person name="Wang A."/>
            <person name="Wang J."/>
            <person name="Wang M."/>
            <person name="Wang X."/>
            <person name="Woodford K.J."/>
            <person name="Wortman J.R."/>
            <person name="Wu M."/>
            <person name="Yao A."/>
            <person name="Zdobnov E.M."/>
            <person name="Zhang H."/>
            <person name="Zhao Q."/>
            <person name="Zhao S."/>
            <person name="Zhu S.C."/>
            <person name="Zhimulev I."/>
            <person name="Coluzzi M."/>
            <person name="della Torre A."/>
            <person name="Roth C.W."/>
            <person name="Louis C."/>
            <person name="Kalush F."/>
            <person name="Mural R.J."/>
            <person name="Myers E.W."/>
            <person name="Adams M.D."/>
            <person name="Smith H.O."/>
            <person name="Broder S."/>
            <person name="Gardner M.J."/>
            <person name="Fraser C.M."/>
            <person name="Birney E."/>
            <person name="Bork P."/>
            <person name="Brey P.T."/>
            <person name="Venter J.C."/>
            <person name="Weissenbach J."/>
            <person name="Kafatos F.C."/>
            <person name="Collins F.H."/>
            <person name="Hoffman S.L."/>
        </authorList>
    </citation>
    <scope>NUCLEOTIDE SEQUENCE [LARGE SCALE GENOMIC DNA]</scope>
    <source>
        <strain evidence="1">PEST</strain>
    </source>
</reference>
<comment type="caution">
    <text evidence="1">The sequence shown here is derived from an EMBL/GenBank/DDBJ whole genome shotgun (WGS) entry which is preliminary data.</text>
</comment>
<reference evidence="1" key="2">
    <citation type="submission" date="2002-03" db="EMBL/GenBank/DDBJ databases">
        <authorList>
            <consortium name="The Anopheles Genome Sequencing Consortium"/>
        </authorList>
    </citation>
    <scope>NUCLEOTIDE SEQUENCE</scope>
    <source>
        <strain evidence="1">PEST</strain>
    </source>
</reference>
<proteinExistence type="predicted"/>
<dbReference type="PaxDb" id="7165-AGAP009654-PA"/>
<dbReference type="AlphaFoldDB" id="A0NFS2"/>
<reference evidence="1" key="4">
    <citation type="journal article" date="2007" name="Genome Biol.">
        <title>Update of the Anopheles gambiae PEST genome assembly.</title>
        <authorList>
            <person name="Sharakhova M.V."/>
            <person name="Hammond M.P."/>
            <person name="Lobo N.F."/>
            <person name="Krzywinski J."/>
            <person name="Unger M.F."/>
            <person name="Hillenmeyer M.E."/>
            <person name="Bruggner R.V."/>
            <person name="Birney E."/>
            <person name="Collins F.H."/>
        </authorList>
    </citation>
    <scope>NUCLEOTIDE SEQUENCE</scope>
    <source>
        <strain evidence="1">PEST</strain>
    </source>
</reference>
<sequence length="78" mass="8713">SCTIAIQCLYNNSSATNNSSAETRQNVLYGITIKRKTNNLNPSARRGVEENVRERCGNHRCVLISPTRPESDCTPMWA</sequence>
<evidence type="ECO:0000313" key="1">
    <source>
        <dbReference type="EMBL" id="EAU76011.1"/>
    </source>
</evidence>
<organism evidence="1">
    <name type="scientific">Anopheles gambiae</name>
    <name type="common">African malaria mosquito</name>
    <dbReference type="NCBI Taxonomy" id="7165"/>
    <lineage>
        <taxon>Eukaryota</taxon>
        <taxon>Metazoa</taxon>
        <taxon>Ecdysozoa</taxon>
        <taxon>Arthropoda</taxon>
        <taxon>Hexapoda</taxon>
        <taxon>Insecta</taxon>
        <taxon>Pterygota</taxon>
        <taxon>Neoptera</taxon>
        <taxon>Endopterygota</taxon>
        <taxon>Diptera</taxon>
        <taxon>Nematocera</taxon>
        <taxon>Culicoidea</taxon>
        <taxon>Culicidae</taxon>
        <taxon>Anophelinae</taxon>
        <taxon>Anopheles</taxon>
    </lineage>
</organism>